<dbReference type="EMBL" id="MT663534">
    <property type="protein sequence ID" value="QOI90237.1"/>
    <property type="molecule type" value="Genomic_DNA"/>
</dbReference>
<protein>
    <submittedName>
        <fullName evidence="1">Uncharacterized protein</fullName>
    </submittedName>
</protein>
<sequence>MNICELKEIADLLESNPTGKKRHLCKKLNYDIDHLVSKYEYMYNKYIIKNKSVHSLRLQKEKDIAIVQNSIKMFFPYILAYNVAQMTPSEEIVSSLPS</sequence>
<organism evidence="1 2">
    <name type="scientific">Pyramimonas orientalis virus 01B</name>
    <dbReference type="NCBI Taxonomy" id="3134525"/>
    <lineage>
        <taxon>Viruses</taxon>
        <taxon>Varidnaviria</taxon>
        <taxon>Bamfordvirae</taxon>
        <taxon>Nucleocytoviricota</taxon>
        <taxon>Megaviricetes</taxon>
        <taxon>Imitervirales</taxon>
        <taxon>Allomimiviridae</taxon>
        <taxon>Heliosvirus</taxon>
        <taxon>Heliosvirus raunefjordenense</taxon>
    </lineage>
</organism>
<gene>
    <name evidence="1" type="ORF">HWQ62_00100</name>
</gene>
<proteinExistence type="predicted"/>
<name>A0A7M3UNI0_9VIRU</name>
<accession>A0A7M3UNI0</accession>
<evidence type="ECO:0000313" key="2">
    <source>
        <dbReference type="Proteomes" id="UP001162120"/>
    </source>
</evidence>
<keyword evidence="2" id="KW-1185">Reference proteome</keyword>
<reference evidence="1" key="1">
    <citation type="submission" date="2020-06" db="EMBL/GenBank/DDBJ databases">
        <title>Lateral gene transfer of anion-conducting channel rhodopsins between green algae and giant viruses.</title>
        <authorList>
            <person name="Rozenberg A."/>
            <person name="Oppermann J."/>
            <person name="Wietek J."/>
            <person name="Fernandez Lahore R.G."/>
            <person name="Sandaa R.-A."/>
            <person name="Bratbak G."/>
            <person name="Hegemann P."/>
            <person name="Beja O."/>
        </authorList>
    </citation>
    <scope>NUCLEOTIDE SEQUENCE</scope>
    <source>
        <strain evidence="1">01B</strain>
    </source>
</reference>
<evidence type="ECO:0000313" key="1">
    <source>
        <dbReference type="EMBL" id="QOI90237.1"/>
    </source>
</evidence>
<dbReference type="Proteomes" id="UP001162120">
    <property type="component" value="Segment"/>
</dbReference>